<dbReference type="Proteomes" id="UP000275408">
    <property type="component" value="Unassembled WGS sequence"/>
</dbReference>
<feature type="domain" description="Alpha galactosidase C-terminal" evidence="15">
    <location>
        <begin position="351"/>
        <end position="427"/>
    </location>
</feature>
<dbReference type="InterPro" id="IPR017853">
    <property type="entry name" value="GH"/>
</dbReference>
<evidence type="ECO:0000256" key="5">
    <source>
        <dbReference type="ARBA" id="ARBA00022525"/>
    </source>
</evidence>
<evidence type="ECO:0000256" key="4">
    <source>
        <dbReference type="ARBA" id="ARBA00012755"/>
    </source>
</evidence>
<dbReference type="GO" id="GO:0016139">
    <property type="term" value="P:glycoside catabolic process"/>
    <property type="evidence" value="ECO:0007669"/>
    <property type="project" value="TreeGrafter"/>
</dbReference>
<dbReference type="Gene3D" id="3.20.20.70">
    <property type="entry name" value="Aldolase class I"/>
    <property type="match status" value="1"/>
</dbReference>
<dbReference type="EMBL" id="RCHS01002836">
    <property type="protein sequence ID" value="RMX45263.1"/>
    <property type="molecule type" value="Genomic_DNA"/>
</dbReference>
<dbReference type="PRINTS" id="PR00740">
    <property type="entry name" value="GLHYDRLASE27"/>
</dbReference>
<gene>
    <name evidence="16" type="ORF">pdam_00000759</name>
</gene>
<dbReference type="PANTHER" id="PTHR11452:SF83">
    <property type="entry name" value="ALPHA-GALACTOSIDASE"/>
    <property type="match status" value="1"/>
</dbReference>
<keyword evidence="11 13" id="KW-0326">Glycosidase</keyword>
<dbReference type="InterPro" id="IPR041233">
    <property type="entry name" value="Melibiase_C"/>
</dbReference>
<keyword evidence="8 13" id="KW-1015">Disulfide bond</keyword>
<dbReference type="EC" id="3.2.1.-" evidence="13"/>
<keyword evidence="12" id="KW-0624">Polysaccharide degradation</keyword>
<keyword evidence="5" id="KW-0964">Secreted</keyword>
<dbReference type="Gene3D" id="2.60.40.1180">
    <property type="entry name" value="Golgi alpha-mannosidase II"/>
    <property type="match status" value="1"/>
</dbReference>
<dbReference type="InterPro" id="IPR002241">
    <property type="entry name" value="Glyco_hydro_27"/>
</dbReference>
<evidence type="ECO:0000256" key="10">
    <source>
        <dbReference type="ARBA" id="ARBA00023277"/>
    </source>
</evidence>
<evidence type="ECO:0000256" key="6">
    <source>
        <dbReference type="ARBA" id="ARBA00022729"/>
    </source>
</evidence>
<evidence type="ECO:0000313" key="17">
    <source>
        <dbReference type="Proteomes" id="UP000275408"/>
    </source>
</evidence>
<keyword evidence="17" id="KW-1185">Reference proteome</keyword>
<evidence type="ECO:0000256" key="11">
    <source>
        <dbReference type="ARBA" id="ARBA00023295"/>
    </source>
</evidence>
<comment type="similarity">
    <text evidence="3 13">Belongs to the glycosyl hydrolase 27 family.</text>
</comment>
<dbReference type="PANTHER" id="PTHR11452">
    <property type="entry name" value="ALPHA-GALACTOSIDASE/ALPHA-N-ACETYLGALACTOSAMINIDASE"/>
    <property type="match status" value="1"/>
</dbReference>
<dbReference type="CDD" id="cd14792">
    <property type="entry name" value="GH27"/>
    <property type="match status" value="1"/>
</dbReference>
<dbReference type="OrthoDB" id="5795902at2759"/>
<dbReference type="GO" id="GO:0004557">
    <property type="term" value="F:alpha-galactosidase activity"/>
    <property type="evidence" value="ECO:0007669"/>
    <property type="project" value="UniProtKB-EC"/>
</dbReference>
<organism evidence="16 17">
    <name type="scientific">Pocillopora damicornis</name>
    <name type="common">Cauliflower coral</name>
    <name type="synonym">Millepora damicornis</name>
    <dbReference type="NCBI Taxonomy" id="46731"/>
    <lineage>
        <taxon>Eukaryota</taxon>
        <taxon>Metazoa</taxon>
        <taxon>Cnidaria</taxon>
        <taxon>Anthozoa</taxon>
        <taxon>Hexacorallia</taxon>
        <taxon>Scleractinia</taxon>
        <taxon>Astrocoeniina</taxon>
        <taxon>Pocilloporidae</taxon>
        <taxon>Pocillopora</taxon>
    </lineage>
</organism>
<dbReference type="Pfam" id="PF16499">
    <property type="entry name" value="Melibiase_2"/>
    <property type="match status" value="2"/>
</dbReference>
<dbReference type="SUPFAM" id="SSF51445">
    <property type="entry name" value="(Trans)glycosidases"/>
    <property type="match status" value="1"/>
</dbReference>
<dbReference type="AlphaFoldDB" id="A0A3M6TV29"/>
<comment type="catalytic activity">
    <reaction evidence="1">
        <text>Hydrolysis of terminal, non-reducing alpha-D-galactose residues in alpha-D-galactosides, including galactose oligosaccharides, galactomannans and galactolipids.</text>
        <dbReference type="EC" id="3.2.1.22"/>
    </reaction>
</comment>
<dbReference type="FunFam" id="2.60.40.1180:FF:000008">
    <property type="entry name" value="Alpha-galactosidase"/>
    <property type="match status" value="1"/>
</dbReference>
<dbReference type="GO" id="GO:0009311">
    <property type="term" value="P:oligosaccharide metabolic process"/>
    <property type="evidence" value="ECO:0007669"/>
    <property type="project" value="TreeGrafter"/>
</dbReference>
<evidence type="ECO:0000259" key="15">
    <source>
        <dbReference type="Pfam" id="PF17801"/>
    </source>
</evidence>
<dbReference type="GO" id="GO:0000272">
    <property type="term" value="P:polysaccharide catabolic process"/>
    <property type="evidence" value="ECO:0007669"/>
    <property type="project" value="UniProtKB-KW"/>
</dbReference>
<evidence type="ECO:0000256" key="9">
    <source>
        <dbReference type="ARBA" id="ARBA00023180"/>
    </source>
</evidence>
<comment type="caution">
    <text evidence="16">The sequence shown here is derived from an EMBL/GenBank/DDBJ whole genome shotgun (WGS) entry which is preliminary data.</text>
</comment>
<dbReference type="Pfam" id="PF17801">
    <property type="entry name" value="Melibiase_C"/>
    <property type="match status" value="1"/>
</dbReference>
<accession>A0A3M6TV29</accession>
<evidence type="ECO:0000256" key="3">
    <source>
        <dbReference type="ARBA" id="ARBA00009743"/>
    </source>
</evidence>
<reference evidence="16 17" key="1">
    <citation type="journal article" date="2018" name="Sci. Rep.">
        <title>Comparative analysis of the Pocillopora damicornis genome highlights role of immune system in coral evolution.</title>
        <authorList>
            <person name="Cunning R."/>
            <person name="Bay R.A."/>
            <person name="Gillette P."/>
            <person name="Baker A.C."/>
            <person name="Traylor-Knowles N."/>
        </authorList>
    </citation>
    <scope>NUCLEOTIDE SEQUENCE [LARGE SCALE GENOMIC DNA]</scope>
    <source>
        <strain evidence="16">RSMAS</strain>
        <tissue evidence="16">Whole animal</tissue>
    </source>
</reference>
<evidence type="ECO:0000256" key="1">
    <source>
        <dbReference type="ARBA" id="ARBA00001255"/>
    </source>
</evidence>
<keyword evidence="6 14" id="KW-0732">Signal</keyword>
<dbReference type="FunFam" id="3.20.20.70:FF:000197">
    <property type="entry name" value="Alpha-galactosidase"/>
    <property type="match status" value="1"/>
</dbReference>
<evidence type="ECO:0000313" key="16">
    <source>
        <dbReference type="EMBL" id="RMX45263.1"/>
    </source>
</evidence>
<dbReference type="InterPro" id="IPR013780">
    <property type="entry name" value="Glyco_hydro_b"/>
</dbReference>
<evidence type="ECO:0000256" key="8">
    <source>
        <dbReference type="ARBA" id="ARBA00023157"/>
    </source>
</evidence>
<feature type="signal peptide" evidence="14">
    <location>
        <begin position="1"/>
        <end position="18"/>
    </location>
</feature>
<dbReference type="GO" id="GO:0005576">
    <property type="term" value="C:extracellular region"/>
    <property type="evidence" value="ECO:0007669"/>
    <property type="project" value="UniProtKB-SubCell"/>
</dbReference>
<evidence type="ECO:0000256" key="14">
    <source>
        <dbReference type="SAM" id="SignalP"/>
    </source>
</evidence>
<keyword evidence="9" id="KW-0325">Glycoprotein</keyword>
<name>A0A3M6TV29_POCDA</name>
<evidence type="ECO:0000256" key="2">
    <source>
        <dbReference type="ARBA" id="ARBA00004613"/>
    </source>
</evidence>
<protein>
    <recommendedName>
        <fullName evidence="4 13">Alpha-galactosidase</fullName>
        <ecNumber evidence="13">3.2.1.-</ecNumber>
    </recommendedName>
</protein>
<proteinExistence type="inferred from homology"/>
<feature type="chain" id="PRO_5018078022" description="Alpha-galactosidase" evidence="14">
    <location>
        <begin position="19"/>
        <end position="431"/>
    </location>
</feature>
<evidence type="ECO:0000256" key="12">
    <source>
        <dbReference type="ARBA" id="ARBA00023326"/>
    </source>
</evidence>
<dbReference type="SUPFAM" id="SSF51011">
    <property type="entry name" value="Glycosyl hydrolase domain"/>
    <property type="match status" value="1"/>
</dbReference>
<evidence type="ECO:0000256" key="13">
    <source>
        <dbReference type="RuleBase" id="RU361168"/>
    </source>
</evidence>
<comment type="subunit">
    <text evidence="13">Homodimer.</text>
</comment>
<dbReference type="GO" id="GO:0005737">
    <property type="term" value="C:cytoplasm"/>
    <property type="evidence" value="ECO:0007669"/>
    <property type="project" value="TreeGrafter"/>
</dbReference>
<keyword evidence="7 13" id="KW-0378">Hydrolase</keyword>
<keyword evidence="10" id="KW-0119">Carbohydrate metabolism</keyword>
<comment type="subcellular location">
    <subcellularLocation>
        <location evidence="2">Secreted</location>
    </subcellularLocation>
</comment>
<dbReference type="InterPro" id="IPR013785">
    <property type="entry name" value="Aldolase_TIM"/>
</dbReference>
<sequence>MAPRLSCLLSMIFYMASWQENFFAESLNNGLALTPPMGWMDWERFRCNTDCKNDPDNCIGEKLFMDMATRMAEDGFKDVGYKYVSIDDCWMSHNRTADGQLQPDPSRFPSGMKALADFIHSKGLKLGIYADYGTKTCAGYPGTIDHIQQDMDTFAGWGVDYLKLDGCYSDPDKMDTGYPMVTKALNNTGRPIVFSCSWPAYQSAKKTVRIEFIVMIFFLVHNVDFHAEEEPNYTWIAENCNLWRNYDDIQDSWQSVTSIVKWYGDHQDEMIPVAGPGNWNDPDMLIIGDFSLSFEQSKAQFALWSVMASPLIMSTDLRNIAPWAKEILQNGDVIAVNQDKLGRMGRRVLLDGNQEIWARPLSDGSVAVVLFSHSESTPETMEASFKLVGLSAEKAKARDLFEHKELGTFMGSFHAIVNPSGVVMVRLSPLE</sequence>
<evidence type="ECO:0000256" key="7">
    <source>
        <dbReference type="ARBA" id="ARBA00022801"/>
    </source>
</evidence>